<evidence type="ECO:0000256" key="12">
    <source>
        <dbReference type="ARBA" id="ARBA00023136"/>
    </source>
</evidence>
<keyword evidence="8" id="KW-0863">Zinc-finger</keyword>
<evidence type="ECO:0000256" key="3">
    <source>
        <dbReference type="ARBA" id="ARBA00004906"/>
    </source>
</evidence>
<evidence type="ECO:0000256" key="6">
    <source>
        <dbReference type="ARBA" id="ARBA00022692"/>
    </source>
</evidence>
<evidence type="ECO:0000256" key="11">
    <source>
        <dbReference type="ARBA" id="ARBA00022989"/>
    </source>
</evidence>
<keyword evidence="11" id="KW-1133">Transmembrane helix</keyword>
<evidence type="ECO:0000256" key="8">
    <source>
        <dbReference type="ARBA" id="ARBA00022771"/>
    </source>
</evidence>
<evidence type="ECO:0000256" key="10">
    <source>
        <dbReference type="ARBA" id="ARBA00022833"/>
    </source>
</evidence>
<evidence type="ECO:0000256" key="1">
    <source>
        <dbReference type="ARBA" id="ARBA00000900"/>
    </source>
</evidence>
<dbReference type="InterPro" id="IPR046948">
    <property type="entry name" value="ATL20-22-like"/>
</dbReference>
<reference evidence="15" key="1">
    <citation type="journal article" date="2022" name="Int. J. Mol. Sci.">
        <title>Draft Genome of Tanacetum Coccineum: Genomic Comparison of Closely Related Tanacetum-Family Plants.</title>
        <authorList>
            <person name="Yamashiro T."/>
            <person name="Shiraishi A."/>
            <person name="Nakayama K."/>
            <person name="Satake H."/>
        </authorList>
    </citation>
    <scope>NUCLEOTIDE SEQUENCE</scope>
</reference>
<evidence type="ECO:0000256" key="9">
    <source>
        <dbReference type="ARBA" id="ARBA00022786"/>
    </source>
</evidence>
<feature type="compositionally biased region" description="Basic and acidic residues" evidence="14">
    <location>
        <begin position="1"/>
        <end position="19"/>
    </location>
</feature>
<keyword evidence="16" id="KW-1185">Reference proteome</keyword>
<organism evidence="15 16">
    <name type="scientific">Tanacetum coccineum</name>
    <dbReference type="NCBI Taxonomy" id="301880"/>
    <lineage>
        <taxon>Eukaryota</taxon>
        <taxon>Viridiplantae</taxon>
        <taxon>Streptophyta</taxon>
        <taxon>Embryophyta</taxon>
        <taxon>Tracheophyta</taxon>
        <taxon>Spermatophyta</taxon>
        <taxon>Magnoliopsida</taxon>
        <taxon>eudicotyledons</taxon>
        <taxon>Gunneridae</taxon>
        <taxon>Pentapetalae</taxon>
        <taxon>asterids</taxon>
        <taxon>campanulids</taxon>
        <taxon>Asterales</taxon>
        <taxon>Asteraceae</taxon>
        <taxon>Asteroideae</taxon>
        <taxon>Anthemideae</taxon>
        <taxon>Anthemidinae</taxon>
        <taxon>Tanacetum</taxon>
    </lineage>
</organism>
<dbReference type="EC" id="2.3.2.27" evidence="4"/>
<accession>A0ABQ5BDY0</accession>
<comment type="catalytic activity">
    <reaction evidence="1">
        <text>S-ubiquitinyl-[E2 ubiquitin-conjugating enzyme]-L-cysteine + [acceptor protein]-L-lysine = [E2 ubiquitin-conjugating enzyme]-L-cysteine + N(6)-ubiquitinyl-[acceptor protein]-L-lysine.</text>
        <dbReference type="EC" id="2.3.2.27"/>
    </reaction>
</comment>
<gene>
    <name evidence="15" type="ORF">Tco_0860102</name>
</gene>
<evidence type="ECO:0000313" key="16">
    <source>
        <dbReference type="Proteomes" id="UP001151760"/>
    </source>
</evidence>
<comment type="caution">
    <text evidence="15">The sequence shown here is derived from an EMBL/GenBank/DDBJ whole genome shotgun (WGS) entry which is preliminary data.</text>
</comment>
<feature type="compositionally biased region" description="Gly residues" evidence="14">
    <location>
        <begin position="34"/>
        <end position="51"/>
    </location>
</feature>
<comment type="similarity">
    <text evidence="13">Belongs to the RING-type zinc finger family. ATL subfamily.</text>
</comment>
<evidence type="ECO:0000256" key="13">
    <source>
        <dbReference type="ARBA" id="ARBA00024209"/>
    </source>
</evidence>
<evidence type="ECO:0000256" key="14">
    <source>
        <dbReference type="SAM" id="MobiDB-lite"/>
    </source>
</evidence>
<evidence type="ECO:0000256" key="4">
    <source>
        <dbReference type="ARBA" id="ARBA00012483"/>
    </source>
</evidence>
<keyword evidence="6" id="KW-0812">Transmembrane</keyword>
<keyword evidence="9" id="KW-0833">Ubl conjugation pathway</keyword>
<keyword evidence="10" id="KW-0862">Zinc</keyword>
<comment type="subcellular location">
    <subcellularLocation>
        <location evidence="2">Membrane</location>
        <topology evidence="2">Single-pass membrane protein</topology>
    </subcellularLocation>
</comment>
<proteinExistence type="inferred from homology"/>
<feature type="region of interest" description="Disordered" evidence="14">
    <location>
        <begin position="1"/>
        <end position="56"/>
    </location>
</feature>
<keyword evidence="5" id="KW-0808">Transferase</keyword>
<comment type="pathway">
    <text evidence="3">Protein modification; protein ubiquitination.</text>
</comment>
<reference evidence="15" key="2">
    <citation type="submission" date="2022-01" db="EMBL/GenBank/DDBJ databases">
        <authorList>
            <person name="Yamashiro T."/>
            <person name="Shiraishi A."/>
            <person name="Satake H."/>
            <person name="Nakayama K."/>
        </authorList>
    </citation>
    <scope>NUCLEOTIDE SEQUENCE</scope>
</reference>
<keyword evidence="12" id="KW-0472">Membrane</keyword>
<protein>
    <recommendedName>
        <fullName evidence="4">RING-type E3 ubiquitin transferase</fullName>
        <ecNumber evidence="4">2.3.2.27</ecNumber>
    </recommendedName>
</protein>
<keyword evidence="7" id="KW-0479">Metal-binding</keyword>
<dbReference type="Proteomes" id="UP001151760">
    <property type="component" value="Unassembled WGS sequence"/>
</dbReference>
<name>A0ABQ5BDY0_9ASTR</name>
<dbReference type="PANTHER" id="PTHR46279:SF12">
    <property type="entry name" value="RING-TYPE E3 UBIQUITIN TRANSFERASE"/>
    <property type="match status" value="1"/>
</dbReference>
<evidence type="ECO:0000256" key="2">
    <source>
        <dbReference type="ARBA" id="ARBA00004167"/>
    </source>
</evidence>
<dbReference type="PANTHER" id="PTHR46279">
    <property type="entry name" value="RING/U-BOX SUPERFAMILY PROTEIN"/>
    <property type="match status" value="1"/>
</dbReference>
<sequence>MKSHDHRSLSDDKDIEERIAQTMNASSIPEEEVAGGGGRLAADGGGGGLGGSESERVEIWGDGDVKELRSGKVREIDGFGMNEELRLWERASDEKFLVDWSRSPPTIVQNFLKNSKVNPSGPSDLSEPQSHTALLKMAITNEPKKLTLFDPKDCVFEVFLNLDLGSTPFRYYHVVRNYTYWNCTNSLSGSFEEVPCLSGDKYHVYVEESSLDVPSSCEVVKSVMIPFSYSSYVSDDSFGLDLTWDSDGFKDFVEEKRGWFGFRPIGEELSIALLVFVVAGSVCVKAYCKKKPQSNEHEWEKLLGDLETL</sequence>
<evidence type="ECO:0000256" key="7">
    <source>
        <dbReference type="ARBA" id="ARBA00022723"/>
    </source>
</evidence>
<evidence type="ECO:0000256" key="5">
    <source>
        <dbReference type="ARBA" id="ARBA00022679"/>
    </source>
</evidence>
<evidence type="ECO:0000313" key="15">
    <source>
        <dbReference type="EMBL" id="GJT13060.1"/>
    </source>
</evidence>
<dbReference type="EMBL" id="BQNB010013199">
    <property type="protein sequence ID" value="GJT13060.1"/>
    <property type="molecule type" value="Genomic_DNA"/>
</dbReference>